<evidence type="ECO:0000256" key="1">
    <source>
        <dbReference type="ARBA" id="ARBA00012513"/>
    </source>
</evidence>
<dbReference type="PROSITE" id="PS50011">
    <property type="entry name" value="PROTEIN_KINASE_DOM"/>
    <property type="match status" value="1"/>
</dbReference>
<dbReference type="KEGG" id="goe:100898958"/>
<keyword evidence="5" id="KW-0547">Nucleotide-binding</keyword>
<evidence type="ECO:0000256" key="4">
    <source>
        <dbReference type="ARBA" id="ARBA00022679"/>
    </source>
</evidence>
<dbReference type="GO" id="GO:0004674">
    <property type="term" value="F:protein serine/threonine kinase activity"/>
    <property type="evidence" value="ECO:0007669"/>
    <property type="project" value="UniProtKB-KW"/>
</dbReference>
<dbReference type="GeneID" id="100898958"/>
<evidence type="ECO:0000256" key="10">
    <source>
        <dbReference type="ARBA" id="ARBA00048679"/>
    </source>
</evidence>
<dbReference type="Gene3D" id="1.10.510.10">
    <property type="entry name" value="Transferase(Phosphotransferase) domain 1"/>
    <property type="match status" value="1"/>
</dbReference>
<evidence type="ECO:0000256" key="3">
    <source>
        <dbReference type="ARBA" id="ARBA00022527"/>
    </source>
</evidence>
<keyword evidence="7" id="KW-0067">ATP-binding</keyword>
<sequence length="218" mass="25034">MRTRRRTASIVENYSRDLESAEATFAERYERNECPKQTVVGFLDLTEIASGTYGTVYKGKWLSKDEGGQTVERFYAIKRQGKREDPTGAIREKKILFALSVSSFVVKLHWSWKTHYFCYLVMDYAPNGNLYQIGRIPHSEETVELLLCQIVMGLEFIHACNVIWRDLKPNNILVFERGLLKLSDFGMASDRPRDISGTLKYMAPEVFTGEPQTGAVDW</sequence>
<evidence type="ECO:0000256" key="9">
    <source>
        <dbReference type="ARBA" id="ARBA00047899"/>
    </source>
</evidence>
<dbReference type="RefSeq" id="XP_003737423.1">
    <property type="nucleotide sequence ID" value="XM_003737375.1"/>
</dbReference>
<dbReference type="InterPro" id="IPR000719">
    <property type="entry name" value="Prot_kinase_dom"/>
</dbReference>
<comment type="catalytic activity">
    <reaction evidence="9">
        <text>L-threonyl-[protein] + ATP = O-phospho-L-threonyl-[protein] + ADP + H(+)</text>
        <dbReference type="Rhea" id="RHEA:46608"/>
        <dbReference type="Rhea" id="RHEA-COMP:11060"/>
        <dbReference type="Rhea" id="RHEA-COMP:11605"/>
        <dbReference type="ChEBI" id="CHEBI:15378"/>
        <dbReference type="ChEBI" id="CHEBI:30013"/>
        <dbReference type="ChEBI" id="CHEBI:30616"/>
        <dbReference type="ChEBI" id="CHEBI:61977"/>
        <dbReference type="ChEBI" id="CHEBI:456216"/>
        <dbReference type="EC" id="2.7.11.1"/>
    </reaction>
</comment>
<dbReference type="AlphaFoldDB" id="A0AAJ6VUU6"/>
<evidence type="ECO:0000259" key="11">
    <source>
        <dbReference type="PROSITE" id="PS50011"/>
    </source>
</evidence>
<gene>
    <name evidence="13" type="primary">LOC100898958</name>
</gene>
<name>A0AAJ6VUU6_9ACAR</name>
<keyword evidence="6 13" id="KW-0418">Kinase</keyword>
<dbReference type="GO" id="GO:0035556">
    <property type="term" value="P:intracellular signal transduction"/>
    <property type="evidence" value="ECO:0007669"/>
    <property type="project" value="TreeGrafter"/>
</dbReference>
<protein>
    <recommendedName>
        <fullName evidence="2">Serine/threonine-protein kinase greatwall</fullName>
        <ecNumber evidence="1">2.7.11.1</ecNumber>
    </recommendedName>
    <alternativeName>
        <fullName evidence="8">Microtubule-associated serine/threonine-protein kinase-like</fullName>
    </alternativeName>
</protein>
<keyword evidence="3" id="KW-0723">Serine/threonine-protein kinase</keyword>
<dbReference type="SMART" id="SM00220">
    <property type="entry name" value="S_TKc"/>
    <property type="match status" value="1"/>
</dbReference>
<dbReference type="EC" id="2.7.11.1" evidence="1"/>
<keyword evidence="4" id="KW-0808">Transferase</keyword>
<dbReference type="GO" id="GO:0005524">
    <property type="term" value="F:ATP binding"/>
    <property type="evidence" value="ECO:0007669"/>
    <property type="project" value="UniProtKB-KW"/>
</dbReference>
<dbReference type="InterPro" id="IPR050236">
    <property type="entry name" value="Ser_Thr_kinase_AGC"/>
</dbReference>
<evidence type="ECO:0000256" key="6">
    <source>
        <dbReference type="ARBA" id="ARBA00022777"/>
    </source>
</evidence>
<dbReference type="Pfam" id="PF00069">
    <property type="entry name" value="Pkinase"/>
    <property type="match status" value="1"/>
</dbReference>
<evidence type="ECO:0000256" key="8">
    <source>
        <dbReference type="ARBA" id="ARBA00033099"/>
    </source>
</evidence>
<evidence type="ECO:0000256" key="7">
    <source>
        <dbReference type="ARBA" id="ARBA00022840"/>
    </source>
</evidence>
<evidence type="ECO:0000313" key="13">
    <source>
        <dbReference type="RefSeq" id="XP_003737423.1"/>
    </source>
</evidence>
<accession>A0AAJ6VUU6</accession>
<evidence type="ECO:0000256" key="5">
    <source>
        <dbReference type="ARBA" id="ARBA00022741"/>
    </source>
</evidence>
<proteinExistence type="predicted"/>
<dbReference type="SUPFAM" id="SSF56112">
    <property type="entry name" value="Protein kinase-like (PK-like)"/>
    <property type="match status" value="1"/>
</dbReference>
<dbReference type="Proteomes" id="UP000694867">
    <property type="component" value="Unplaced"/>
</dbReference>
<evidence type="ECO:0000313" key="12">
    <source>
        <dbReference type="Proteomes" id="UP000694867"/>
    </source>
</evidence>
<keyword evidence="12" id="KW-1185">Reference proteome</keyword>
<organism evidence="12 13">
    <name type="scientific">Galendromus occidentalis</name>
    <name type="common">western predatory mite</name>
    <dbReference type="NCBI Taxonomy" id="34638"/>
    <lineage>
        <taxon>Eukaryota</taxon>
        <taxon>Metazoa</taxon>
        <taxon>Ecdysozoa</taxon>
        <taxon>Arthropoda</taxon>
        <taxon>Chelicerata</taxon>
        <taxon>Arachnida</taxon>
        <taxon>Acari</taxon>
        <taxon>Parasitiformes</taxon>
        <taxon>Mesostigmata</taxon>
        <taxon>Gamasina</taxon>
        <taxon>Phytoseioidea</taxon>
        <taxon>Phytoseiidae</taxon>
        <taxon>Typhlodrominae</taxon>
        <taxon>Galendromus</taxon>
    </lineage>
</organism>
<dbReference type="PANTHER" id="PTHR24356:SF1">
    <property type="entry name" value="SERINE_THREONINE-PROTEIN KINASE GREATWALL"/>
    <property type="match status" value="1"/>
</dbReference>
<dbReference type="InterPro" id="IPR011009">
    <property type="entry name" value="Kinase-like_dom_sf"/>
</dbReference>
<feature type="domain" description="Protein kinase" evidence="11">
    <location>
        <begin position="42"/>
        <end position="218"/>
    </location>
</feature>
<reference evidence="13" key="1">
    <citation type="submission" date="2025-08" db="UniProtKB">
        <authorList>
            <consortium name="RefSeq"/>
        </authorList>
    </citation>
    <scope>IDENTIFICATION</scope>
</reference>
<dbReference type="PANTHER" id="PTHR24356">
    <property type="entry name" value="SERINE/THREONINE-PROTEIN KINASE"/>
    <property type="match status" value="1"/>
</dbReference>
<comment type="catalytic activity">
    <reaction evidence="10">
        <text>L-seryl-[protein] + ATP = O-phospho-L-seryl-[protein] + ADP + H(+)</text>
        <dbReference type="Rhea" id="RHEA:17989"/>
        <dbReference type="Rhea" id="RHEA-COMP:9863"/>
        <dbReference type="Rhea" id="RHEA-COMP:11604"/>
        <dbReference type="ChEBI" id="CHEBI:15378"/>
        <dbReference type="ChEBI" id="CHEBI:29999"/>
        <dbReference type="ChEBI" id="CHEBI:30616"/>
        <dbReference type="ChEBI" id="CHEBI:83421"/>
        <dbReference type="ChEBI" id="CHEBI:456216"/>
        <dbReference type="EC" id="2.7.11.1"/>
    </reaction>
</comment>
<evidence type="ECO:0000256" key="2">
    <source>
        <dbReference type="ARBA" id="ARBA00022148"/>
    </source>
</evidence>